<dbReference type="InterPro" id="IPR016180">
    <property type="entry name" value="Ribosomal_uL16_dom"/>
</dbReference>
<dbReference type="GeneID" id="42909401"/>
<comment type="subcellular location">
    <subcellularLocation>
        <location evidence="1">Mitochondrion</location>
    </subcellularLocation>
</comment>
<evidence type="ECO:0000256" key="5">
    <source>
        <dbReference type="ARBA" id="ARBA00023274"/>
    </source>
</evidence>
<evidence type="ECO:0000256" key="6">
    <source>
        <dbReference type="ARBA" id="ARBA00035302"/>
    </source>
</evidence>
<evidence type="ECO:0000256" key="8">
    <source>
        <dbReference type="RuleBase" id="RU004413"/>
    </source>
</evidence>
<proteinExistence type="inferred from homology"/>
<geneLocation type="mitochondrion" evidence="9"/>
<dbReference type="FunFam" id="3.90.1170.10:FF:000001">
    <property type="entry name" value="50S ribosomal protein L16"/>
    <property type="match status" value="1"/>
</dbReference>
<dbReference type="AlphaFoldDB" id="A0A650ARI4"/>
<evidence type="ECO:0000313" key="9">
    <source>
        <dbReference type="EMBL" id="QGP70679.1"/>
    </source>
</evidence>
<dbReference type="Pfam" id="PF00252">
    <property type="entry name" value="Ribosomal_L16"/>
    <property type="match status" value="1"/>
</dbReference>
<dbReference type="InterPro" id="IPR036920">
    <property type="entry name" value="Ribosomal_uL16_sf"/>
</dbReference>
<dbReference type="SUPFAM" id="SSF54686">
    <property type="entry name" value="Ribosomal protein L16p/L10e"/>
    <property type="match status" value="1"/>
</dbReference>
<evidence type="ECO:0000256" key="1">
    <source>
        <dbReference type="ARBA" id="ARBA00004173"/>
    </source>
</evidence>
<dbReference type="Gene3D" id="3.90.1170.10">
    <property type="entry name" value="Ribosomal protein L10e/L16"/>
    <property type="match status" value="1"/>
</dbReference>
<dbReference type="PROSITE" id="PS00586">
    <property type="entry name" value="RIBOSOMAL_L16_1"/>
    <property type="match status" value="1"/>
</dbReference>
<dbReference type="GO" id="GO:0019843">
    <property type="term" value="F:rRNA binding"/>
    <property type="evidence" value="ECO:0007669"/>
    <property type="project" value="InterPro"/>
</dbReference>
<dbReference type="EMBL" id="MN642088">
    <property type="protein sequence ID" value="QGP70679.1"/>
    <property type="molecule type" value="Genomic_DNA"/>
</dbReference>
<dbReference type="CDD" id="cd01433">
    <property type="entry name" value="Ribosomal_L16_L10e"/>
    <property type="match status" value="1"/>
</dbReference>
<keyword evidence="5 8" id="KW-0687">Ribonucleoprotein</keyword>
<dbReference type="PROSITE" id="PS00701">
    <property type="entry name" value="RIBOSOMAL_L16_2"/>
    <property type="match status" value="1"/>
</dbReference>
<evidence type="ECO:0000256" key="2">
    <source>
        <dbReference type="ARBA" id="ARBA00008931"/>
    </source>
</evidence>
<dbReference type="PRINTS" id="PR00060">
    <property type="entry name" value="RIBOSOMALL16"/>
</dbReference>
<dbReference type="RefSeq" id="YP_009720879.1">
    <property type="nucleotide sequence ID" value="NC_045363.1"/>
</dbReference>
<accession>A0A650ARI4</accession>
<dbReference type="PANTHER" id="PTHR12220">
    <property type="entry name" value="50S/60S RIBOSOMAL PROTEIN L16"/>
    <property type="match status" value="1"/>
</dbReference>
<dbReference type="PANTHER" id="PTHR12220:SF24">
    <property type="entry name" value="LARGE RIBOSOMAL SUBUNIT PROTEIN UL16M"/>
    <property type="match status" value="1"/>
</dbReference>
<dbReference type="GO" id="GO:0032543">
    <property type="term" value="P:mitochondrial translation"/>
    <property type="evidence" value="ECO:0007669"/>
    <property type="project" value="TreeGrafter"/>
</dbReference>
<evidence type="ECO:0000256" key="3">
    <source>
        <dbReference type="ARBA" id="ARBA00022980"/>
    </source>
</evidence>
<name>A0A650ARI4_SCHDU</name>
<organism evidence="9">
    <name type="scientific">Scherffelia dubia</name>
    <name type="common">Green alga</name>
    <name type="synonym">Chlamydomonas dubia</name>
    <dbReference type="NCBI Taxonomy" id="3190"/>
    <lineage>
        <taxon>Eukaryota</taxon>
        <taxon>Viridiplantae</taxon>
        <taxon>Chlorophyta</taxon>
        <taxon>core chlorophytes</taxon>
        <taxon>Chlorodendrophyceae</taxon>
        <taxon>Chlorodendrales</taxon>
        <taxon>Chlorodendraceae</taxon>
        <taxon>Scherffelia</taxon>
    </lineage>
</organism>
<dbReference type="GO" id="GO:0005762">
    <property type="term" value="C:mitochondrial large ribosomal subunit"/>
    <property type="evidence" value="ECO:0007669"/>
    <property type="project" value="TreeGrafter"/>
</dbReference>
<protein>
    <recommendedName>
        <fullName evidence="6">Large ribosomal subunit protein uL16m</fullName>
    </recommendedName>
    <alternativeName>
        <fullName evidence="7">60S ribosomal protein L16, mitochondrial</fullName>
    </alternativeName>
</protein>
<keyword evidence="4 9" id="KW-0496">Mitochondrion</keyword>
<dbReference type="GO" id="GO:0003735">
    <property type="term" value="F:structural constituent of ribosome"/>
    <property type="evidence" value="ECO:0007669"/>
    <property type="project" value="InterPro"/>
</dbReference>
<keyword evidence="3 8" id="KW-0689">Ribosomal protein</keyword>
<evidence type="ECO:0000256" key="4">
    <source>
        <dbReference type="ARBA" id="ARBA00023128"/>
    </source>
</evidence>
<dbReference type="InterPro" id="IPR020798">
    <property type="entry name" value="Ribosomal_uL16_CS"/>
</dbReference>
<dbReference type="InterPro" id="IPR000114">
    <property type="entry name" value="Ribosomal_uL16_bact-type"/>
</dbReference>
<dbReference type="HAMAP" id="MF_01342">
    <property type="entry name" value="Ribosomal_uL16"/>
    <property type="match status" value="1"/>
</dbReference>
<gene>
    <name evidence="9" type="primary">rpl16</name>
</gene>
<reference evidence="9" key="1">
    <citation type="submission" date="2019-11" db="EMBL/GenBank/DDBJ databases">
        <title>Complete mitogenomes of the chlorophyte green algae Scherffelia dubia and Tetraselmis sp. CCMP 881 (Chlorodendrophyceae).</title>
        <authorList>
            <person name="Turmel M."/>
            <person name="Otis C."/>
            <person name="de Cambiaire J.-C."/>
            <person name="Lemieux C."/>
        </authorList>
    </citation>
    <scope>NUCLEOTIDE SEQUENCE</scope>
</reference>
<comment type="similarity">
    <text evidence="2 8">Belongs to the universal ribosomal protein uL16 family.</text>
</comment>
<dbReference type="NCBIfam" id="TIGR01164">
    <property type="entry name" value="rplP_bact"/>
    <property type="match status" value="1"/>
</dbReference>
<dbReference type="InterPro" id="IPR047873">
    <property type="entry name" value="Ribosomal_uL16"/>
</dbReference>
<evidence type="ECO:0000256" key="7">
    <source>
        <dbReference type="ARBA" id="ARBA00042582"/>
    </source>
</evidence>
<sequence>MLSPKRTKYQKYHKGRALKKKQNTQALSFGQFGLKSCCSWRLSAKTIEAVRRVITRQLKRQGKVWIRVFPDIPVTKKPAEVRMGKGKGSLSYWIARIAKGQLLFEIDGVSFQQANEAMRLAAHKLPFPVRLTADHSEGRLLAVKKKA</sequence>